<dbReference type="AlphaFoldDB" id="A0A0L1IZV9"/>
<evidence type="ECO:0000256" key="1">
    <source>
        <dbReference type="PROSITE-ProRule" id="PRU00723"/>
    </source>
</evidence>
<keyword evidence="5" id="KW-1185">Reference proteome</keyword>
<dbReference type="OrthoDB" id="5355510at2759"/>
<evidence type="ECO:0000313" key="5">
    <source>
        <dbReference type="Proteomes" id="UP000037505"/>
    </source>
</evidence>
<comment type="caution">
    <text evidence="4">The sequence shown here is derived from an EMBL/GenBank/DDBJ whole genome shotgun (WGS) entry which is preliminary data.</text>
</comment>
<feature type="region of interest" description="Disordered" evidence="2">
    <location>
        <begin position="241"/>
        <end position="281"/>
    </location>
</feature>
<protein>
    <recommendedName>
        <fullName evidence="3">C3H1-type domain-containing protein</fullName>
    </recommendedName>
</protein>
<reference evidence="4 5" key="1">
    <citation type="submission" date="2014-06" db="EMBL/GenBank/DDBJ databases">
        <title>The Genome of the Aflatoxigenic Filamentous Fungus Aspergillus nomius.</title>
        <authorList>
            <person name="Moore M.G."/>
            <person name="Shannon B.M."/>
            <person name="Brian M.M."/>
        </authorList>
    </citation>
    <scope>NUCLEOTIDE SEQUENCE [LARGE SCALE GENOMIC DNA]</scope>
    <source>
        <strain evidence="4 5">NRRL 13137</strain>
    </source>
</reference>
<gene>
    <name evidence="4" type="ORF">ANOM_006617</name>
</gene>
<organism evidence="4 5">
    <name type="scientific">Aspergillus nomiae NRRL (strain ATCC 15546 / NRRL 13137 / CBS 260.88 / M93)</name>
    <dbReference type="NCBI Taxonomy" id="1509407"/>
    <lineage>
        <taxon>Eukaryota</taxon>
        <taxon>Fungi</taxon>
        <taxon>Dikarya</taxon>
        <taxon>Ascomycota</taxon>
        <taxon>Pezizomycotina</taxon>
        <taxon>Eurotiomycetes</taxon>
        <taxon>Eurotiomycetidae</taxon>
        <taxon>Eurotiales</taxon>
        <taxon>Aspergillaceae</taxon>
        <taxon>Aspergillus</taxon>
        <taxon>Aspergillus subgen. Circumdati</taxon>
    </lineage>
</organism>
<dbReference type="InterPro" id="IPR000571">
    <property type="entry name" value="Znf_CCCH"/>
</dbReference>
<dbReference type="PROSITE" id="PS50103">
    <property type="entry name" value="ZF_C3H1"/>
    <property type="match status" value="1"/>
</dbReference>
<accession>A0A0L1IZV9</accession>
<evidence type="ECO:0000259" key="3">
    <source>
        <dbReference type="PROSITE" id="PS50103"/>
    </source>
</evidence>
<feature type="compositionally biased region" description="Basic residues" evidence="2">
    <location>
        <begin position="370"/>
        <end position="381"/>
    </location>
</feature>
<dbReference type="GeneID" id="26808421"/>
<feature type="compositionally biased region" description="Polar residues" evidence="2">
    <location>
        <begin position="357"/>
        <end position="369"/>
    </location>
</feature>
<feature type="compositionally biased region" description="Low complexity" evidence="2">
    <location>
        <begin position="451"/>
        <end position="466"/>
    </location>
</feature>
<name>A0A0L1IZV9_ASPN3</name>
<keyword evidence="1" id="KW-0863">Zinc-finger</keyword>
<proteinExistence type="predicted"/>
<dbReference type="EMBL" id="JNOM01000173">
    <property type="protein sequence ID" value="KNG85096.1"/>
    <property type="molecule type" value="Genomic_DNA"/>
</dbReference>
<keyword evidence="1" id="KW-0479">Metal-binding</keyword>
<feature type="domain" description="C3H1-type" evidence="3">
    <location>
        <begin position="148"/>
        <end position="177"/>
    </location>
</feature>
<dbReference type="GO" id="GO:0008270">
    <property type="term" value="F:zinc ion binding"/>
    <property type="evidence" value="ECO:0007669"/>
    <property type="project" value="UniProtKB-KW"/>
</dbReference>
<feature type="region of interest" description="Disordered" evidence="2">
    <location>
        <begin position="428"/>
        <end position="504"/>
    </location>
</feature>
<dbReference type="RefSeq" id="XP_015406019.1">
    <property type="nucleotide sequence ID" value="XM_015551873.1"/>
</dbReference>
<keyword evidence="1" id="KW-0862">Zinc</keyword>
<evidence type="ECO:0000256" key="2">
    <source>
        <dbReference type="SAM" id="MobiDB-lite"/>
    </source>
</evidence>
<dbReference type="STRING" id="1509407.A0A0L1IZV9"/>
<sequence>MSSPLRPQFFCARPNGTITPLIAVDELPSHISIRGVPRALSANETQGMTSLGTVSPRAQTYVIDGLVSASTRASSGPRSRDLDLQTSLMRLVSDENVPANQRIAVNALLQQGISQNWFMSNAPTSGWLVPSSSGGTGSGSSRQSAHYNSKKEFCSYWIRHGECDYQQQGCLYKHEMPNDLPTLEKLGLRDIPRWYRENTAFPASCPMDMATPVLTPVMYPSRLEINGAIDSSDIEKASKQKAAHYISTQQHATGASGPSRHAYPAASSPKTSTNPKHAHKHIPVPVNSVSRRIDLLSFDPLPEYPALNHMGGGMSGLPYPSPTDQAAIENADRAQHEEFVRNLHSLMPAPIGTSADYLSTSFEGTPTQPRSKKSQKSRRLYQPRSQMMMPDMSMERGEADSFVTYHSHATASPGAVSAISKNAPITLLTSPIPNPTHMGAASSEPPTRGASPSTHSGASFSSGSSPRAHRSQFKGKDSGTMQAPIGTKQVHRNRSTGSPIEYEF</sequence>
<feature type="zinc finger region" description="C3H1-type" evidence="1">
    <location>
        <begin position="148"/>
        <end position="177"/>
    </location>
</feature>
<feature type="region of interest" description="Disordered" evidence="2">
    <location>
        <begin position="357"/>
        <end position="391"/>
    </location>
</feature>
<dbReference type="Proteomes" id="UP000037505">
    <property type="component" value="Unassembled WGS sequence"/>
</dbReference>
<evidence type="ECO:0000313" key="4">
    <source>
        <dbReference type="EMBL" id="KNG85096.1"/>
    </source>
</evidence>